<evidence type="ECO:0000313" key="11">
    <source>
        <dbReference type="Proteomes" id="UP000319848"/>
    </source>
</evidence>
<protein>
    <recommendedName>
        <fullName evidence="4 5">Cell division protein FtsZ</fullName>
    </recommendedName>
</protein>
<dbReference type="GO" id="GO:0005737">
    <property type="term" value="C:cytoplasm"/>
    <property type="evidence" value="ECO:0007669"/>
    <property type="project" value="UniProtKB-SubCell"/>
</dbReference>
<dbReference type="GO" id="GO:0005525">
    <property type="term" value="F:GTP binding"/>
    <property type="evidence" value="ECO:0007669"/>
    <property type="project" value="UniProtKB-UniRule"/>
</dbReference>
<dbReference type="InterPro" id="IPR024757">
    <property type="entry name" value="FtsZ_C"/>
</dbReference>
<keyword evidence="4" id="KW-0963">Cytoplasm</keyword>
<name>V6S728_9FLAO</name>
<dbReference type="STRING" id="1341154.FCR2A7T_15880"/>
<dbReference type="PANTHER" id="PTHR30314:SF3">
    <property type="entry name" value="MITOCHONDRIAL DIVISION PROTEIN FSZA"/>
    <property type="match status" value="1"/>
</dbReference>
<evidence type="ECO:0000256" key="3">
    <source>
        <dbReference type="ARBA" id="ARBA00023134"/>
    </source>
</evidence>
<keyword evidence="11" id="KW-1185">Reference proteome</keyword>
<evidence type="ECO:0000256" key="1">
    <source>
        <dbReference type="ARBA" id="ARBA00009690"/>
    </source>
</evidence>
<gene>
    <name evidence="4" type="primary">ftsZ</name>
    <name evidence="10" type="ORF">IP98_00656</name>
</gene>
<dbReference type="GO" id="GO:0032153">
    <property type="term" value="C:cell division site"/>
    <property type="evidence" value="ECO:0007669"/>
    <property type="project" value="UniProtKB-UniRule"/>
</dbReference>
<dbReference type="GO" id="GO:0051258">
    <property type="term" value="P:protein polymerization"/>
    <property type="evidence" value="ECO:0007669"/>
    <property type="project" value="UniProtKB-UniRule"/>
</dbReference>
<dbReference type="Pfam" id="PF00091">
    <property type="entry name" value="Tubulin"/>
    <property type="match status" value="1"/>
</dbReference>
<dbReference type="PROSITE" id="PS01134">
    <property type="entry name" value="FTSZ_1"/>
    <property type="match status" value="1"/>
</dbReference>
<feature type="binding site" evidence="4">
    <location>
        <position position="148"/>
    </location>
    <ligand>
        <name>GTP</name>
        <dbReference type="ChEBI" id="CHEBI:37565"/>
    </ligand>
</feature>
<comment type="subunit">
    <text evidence="4">Homodimer. Polymerizes to form a dynamic ring structure in a strictly GTP-dependent manner. Interacts directly with several other division proteins.</text>
</comment>
<dbReference type="InterPro" id="IPR045061">
    <property type="entry name" value="FtsZ/CetZ"/>
</dbReference>
<dbReference type="AlphaFoldDB" id="V6S728"/>
<evidence type="ECO:0000259" key="8">
    <source>
        <dbReference type="SMART" id="SM00864"/>
    </source>
</evidence>
<organism evidence="10 11">
    <name type="scientific">Flavobacterium cauense R2A-7</name>
    <dbReference type="NCBI Taxonomy" id="1341154"/>
    <lineage>
        <taxon>Bacteria</taxon>
        <taxon>Pseudomonadati</taxon>
        <taxon>Bacteroidota</taxon>
        <taxon>Flavobacteriia</taxon>
        <taxon>Flavobacteriales</taxon>
        <taxon>Flavobacteriaceae</taxon>
        <taxon>Flavobacterium</taxon>
    </lineage>
</organism>
<dbReference type="GO" id="GO:0000917">
    <property type="term" value="P:division septum assembly"/>
    <property type="evidence" value="ECO:0007669"/>
    <property type="project" value="UniProtKB-KW"/>
</dbReference>
<feature type="compositionally biased region" description="Polar residues" evidence="7">
    <location>
        <begin position="645"/>
        <end position="657"/>
    </location>
</feature>
<comment type="similarity">
    <text evidence="1 4 6">Belongs to the FtsZ family.</text>
</comment>
<feature type="binding site" evidence="4">
    <location>
        <position position="195"/>
    </location>
    <ligand>
        <name>GTP</name>
        <dbReference type="ChEBI" id="CHEBI:37565"/>
    </ligand>
</feature>
<evidence type="ECO:0000256" key="4">
    <source>
        <dbReference type="HAMAP-Rule" id="MF_00909"/>
    </source>
</evidence>
<dbReference type="RefSeq" id="WP_023570719.1">
    <property type="nucleotide sequence ID" value="NZ_AVBI01000014.1"/>
</dbReference>
<dbReference type="PANTHER" id="PTHR30314">
    <property type="entry name" value="CELL DIVISION PROTEIN FTSZ-RELATED"/>
    <property type="match status" value="1"/>
</dbReference>
<keyword evidence="4 6" id="KW-0717">Septation</keyword>
<sequence length="657" mass="71740">MESNSDFGSISFDLPKNQSNVIKVIGVGGGGSNAINHMFKQGIKGVDFIVCNTDSQALQNSAVPNKIQLGVNLTEGLGAGANPEVGQQSALESIEEIEKMLDTNTKMVFITAGMGGGTGTGAAPVIAQLAKERDILTVGIVTIPFQFEGKVRQDQALSGVERLRKQVDSLIVINNNKLREVYGNLGFKAGFSKADEVLATASRGIAEVITHHYTQNIDLKDAKTVLSNSGTAIMGSATASGENRAKDAIISALDSPLLNDNKITGAKNVLLLIVSGTNEITIDEIGEINDHIQTEAGFNANIIMGVGEDESLGDAVAVTIIATGFNVEQQAEIVNTEPKKIIHTLEGEQKLVQDLSHKPSVPAFDFSIPAEQPKAEPVVAEVTPIVEDKIVFTLEEEVEVVEVKKPIAEVDLIPTSEFINNLDVFFEIVSPVKEEVQFEIKDVREIEVFGAEIVKAEIEPVQEQITFSFDLTNGGVSTNDDRRVFDLSNETKEMFVNEPVQVVPVTEVNQSGVIRYSLDDYMEKENELVAASKPVVEEVKEEPIAAELNFTMKRTEEAPAATQTQFDDISPVEMTIEETLRMRADERKRKMKEFNYKFNNSASRVNELEREPAYKRMGVDLNAASVDNSKSRMSLGMDSNDDIQLRSNNSFLHDNVD</sequence>
<feature type="domain" description="Tubulin/FtsZ 2-layer sandwich" evidence="9">
    <location>
        <begin position="216"/>
        <end position="334"/>
    </location>
</feature>
<dbReference type="InterPro" id="IPR008280">
    <property type="entry name" value="Tub_FtsZ_C"/>
</dbReference>
<keyword evidence="4 6" id="KW-0132">Cell division</keyword>
<evidence type="ECO:0000256" key="7">
    <source>
        <dbReference type="SAM" id="MobiDB-lite"/>
    </source>
</evidence>
<feature type="binding site" evidence="4">
    <location>
        <begin position="117"/>
        <end position="119"/>
    </location>
    <ligand>
        <name>GTP</name>
        <dbReference type="ChEBI" id="CHEBI:37565"/>
    </ligand>
</feature>
<evidence type="ECO:0000259" key="9">
    <source>
        <dbReference type="SMART" id="SM00865"/>
    </source>
</evidence>
<dbReference type="PROSITE" id="PS01135">
    <property type="entry name" value="FTSZ_2"/>
    <property type="match status" value="1"/>
</dbReference>
<dbReference type="SUPFAM" id="SSF55307">
    <property type="entry name" value="Tubulin C-terminal domain-like"/>
    <property type="match status" value="1"/>
</dbReference>
<dbReference type="SMART" id="SM00864">
    <property type="entry name" value="Tubulin"/>
    <property type="match status" value="1"/>
</dbReference>
<dbReference type="FunFam" id="3.40.50.1440:FF:000001">
    <property type="entry name" value="Cell division protein FtsZ"/>
    <property type="match status" value="1"/>
</dbReference>
<keyword evidence="3 4" id="KW-0342">GTP-binding</keyword>
<dbReference type="InterPro" id="IPR003008">
    <property type="entry name" value="Tubulin_FtsZ_GTPase"/>
</dbReference>
<dbReference type="Pfam" id="PF12327">
    <property type="entry name" value="FtsZ_C"/>
    <property type="match status" value="1"/>
</dbReference>
<evidence type="ECO:0000256" key="2">
    <source>
        <dbReference type="ARBA" id="ARBA00022741"/>
    </source>
</evidence>
<dbReference type="SUPFAM" id="SSF52490">
    <property type="entry name" value="Tubulin nucleotide-binding domain-like"/>
    <property type="match status" value="1"/>
</dbReference>
<comment type="subcellular location">
    <subcellularLocation>
        <location evidence="4">Cytoplasm</location>
    </subcellularLocation>
    <text evidence="4">Assembles at midcell at the inner surface of the cytoplasmic membrane.</text>
</comment>
<dbReference type="InterPro" id="IPR018316">
    <property type="entry name" value="Tubulin/FtsZ_2-layer-sand-dom"/>
</dbReference>
<feature type="domain" description="Tubulin/FtsZ GTPase" evidence="8">
    <location>
        <begin position="21"/>
        <end position="213"/>
    </location>
</feature>
<keyword evidence="4 6" id="KW-0131">Cell cycle</keyword>
<feature type="binding site" evidence="4">
    <location>
        <begin position="29"/>
        <end position="33"/>
    </location>
    <ligand>
        <name>GTP</name>
        <dbReference type="ChEBI" id="CHEBI:37565"/>
    </ligand>
</feature>
<evidence type="ECO:0000313" key="10">
    <source>
        <dbReference type="EMBL" id="TWI14686.1"/>
    </source>
</evidence>
<dbReference type="HAMAP" id="MF_00909">
    <property type="entry name" value="FtsZ"/>
    <property type="match status" value="1"/>
</dbReference>
<accession>V6S728</accession>
<dbReference type="Gene3D" id="3.30.1330.20">
    <property type="entry name" value="Tubulin/FtsZ, C-terminal domain"/>
    <property type="match status" value="1"/>
</dbReference>
<dbReference type="Proteomes" id="UP000319848">
    <property type="component" value="Unassembled WGS sequence"/>
</dbReference>
<feature type="region of interest" description="Disordered" evidence="7">
    <location>
        <begin position="631"/>
        <end position="657"/>
    </location>
</feature>
<dbReference type="GO" id="GO:0003924">
    <property type="term" value="F:GTPase activity"/>
    <property type="evidence" value="ECO:0007669"/>
    <property type="project" value="UniProtKB-UniRule"/>
</dbReference>
<dbReference type="EMBL" id="VLKQ01000002">
    <property type="protein sequence ID" value="TWI14686.1"/>
    <property type="molecule type" value="Genomic_DNA"/>
</dbReference>
<dbReference type="InterPro" id="IPR000158">
    <property type="entry name" value="Cell_div_FtsZ"/>
</dbReference>
<evidence type="ECO:0000256" key="6">
    <source>
        <dbReference type="RuleBase" id="RU000631"/>
    </source>
</evidence>
<dbReference type="InterPro" id="IPR020805">
    <property type="entry name" value="Cell_div_FtsZ_CS"/>
</dbReference>
<dbReference type="SMART" id="SM00865">
    <property type="entry name" value="Tubulin_C"/>
    <property type="match status" value="1"/>
</dbReference>
<dbReference type="InterPro" id="IPR036525">
    <property type="entry name" value="Tubulin/FtsZ_GTPase_sf"/>
</dbReference>
<dbReference type="GO" id="GO:0043093">
    <property type="term" value="P:FtsZ-dependent cytokinesis"/>
    <property type="evidence" value="ECO:0007669"/>
    <property type="project" value="UniProtKB-UniRule"/>
</dbReference>
<reference evidence="10 11" key="1">
    <citation type="journal article" date="2015" name="Stand. Genomic Sci.">
        <title>Genomic Encyclopedia of Bacterial and Archaeal Type Strains, Phase III: the genomes of soil and plant-associated and newly described type strains.</title>
        <authorList>
            <person name="Whitman W.B."/>
            <person name="Woyke T."/>
            <person name="Klenk H.P."/>
            <person name="Zhou Y."/>
            <person name="Lilburn T.G."/>
            <person name="Beck B.J."/>
            <person name="De Vos P."/>
            <person name="Vandamme P."/>
            <person name="Eisen J.A."/>
            <person name="Garrity G."/>
            <person name="Hugenholtz P."/>
            <person name="Kyrpides N.C."/>
        </authorList>
    </citation>
    <scope>NUCLEOTIDE SEQUENCE [LARGE SCALE GENOMIC DNA]</scope>
    <source>
        <strain evidence="10 11">CGMCC 1.7270</strain>
    </source>
</reference>
<dbReference type="Gene3D" id="3.40.50.1440">
    <property type="entry name" value="Tubulin/FtsZ, GTPase domain"/>
    <property type="match status" value="1"/>
</dbReference>
<feature type="binding site" evidence="4">
    <location>
        <position position="152"/>
    </location>
    <ligand>
        <name>GTP</name>
        <dbReference type="ChEBI" id="CHEBI:37565"/>
    </ligand>
</feature>
<dbReference type="CDD" id="cd02201">
    <property type="entry name" value="FtsZ_type1"/>
    <property type="match status" value="1"/>
</dbReference>
<dbReference type="PRINTS" id="PR00423">
    <property type="entry name" value="CELLDVISFTSZ"/>
</dbReference>
<comment type="caution">
    <text evidence="10">The sequence shown here is derived from an EMBL/GenBank/DDBJ whole genome shotgun (WGS) entry which is preliminary data.</text>
</comment>
<keyword evidence="2 4" id="KW-0547">Nucleotide-binding</keyword>
<dbReference type="OrthoDB" id="9813375at2"/>
<evidence type="ECO:0000256" key="5">
    <source>
        <dbReference type="NCBIfam" id="TIGR00065"/>
    </source>
</evidence>
<proteinExistence type="inferred from homology"/>
<comment type="function">
    <text evidence="4 6">Essential cell division protein that forms a contractile ring structure (Z ring) at the future cell division site. The regulation of the ring assembly controls the timing and the location of cell division. One of the functions of the FtsZ ring is to recruit other cell division proteins to the septum to produce a new cell wall between the dividing cells. Binds GTP and shows GTPase activity.</text>
</comment>
<dbReference type="InterPro" id="IPR037103">
    <property type="entry name" value="Tubulin/FtsZ-like_C"/>
</dbReference>
<dbReference type="NCBIfam" id="TIGR00065">
    <property type="entry name" value="ftsZ"/>
    <property type="match status" value="1"/>
</dbReference>